<comment type="caution">
    <text evidence="1">The sequence shown here is derived from an EMBL/GenBank/DDBJ whole genome shotgun (WGS) entry which is preliminary data.</text>
</comment>
<gene>
    <name evidence="1" type="ORF">NDU88_006215</name>
</gene>
<proteinExistence type="predicted"/>
<protein>
    <submittedName>
        <fullName evidence="1">Uncharacterized protein</fullName>
    </submittedName>
</protein>
<dbReference type="EMBL" id="JANPWB010000007">
    <property type="protein sequence ID" value="KAJ1174393.1"/>
    <property type="molecule type" value="Genomic_DNA"/>
</dbReference>
<evidence type="ECO:0000313" key="2">
    <source>
        <dbReference type="Proteomes" id="UP001066276"/>
    </source>
</evidence>
<name>A0AAV7TCT9_PLEWA</name>
<feature type="non-terminal residue" evidence="1">
    <location>
        <position position="1"/>
    </location>
</feature>
<sequence>EEQEPLPTWKKVQKWILRLEEKYRNASNKIAVGSCLVQEMSHVELLDAGCLHRWIPP</sequence>
<dbReference type="AlphaFoldDB" id="A0AAV7TCT9"/>
<dbReference type="Proteomes" id="UP001066276">
    <property type="component" value="Chromosome 4_1"/>
</dbReference>
<feature type="non-terminal residue" evidence="1">
    <location>
        <position position="57"/>
    </location>
</feature>
<organism evidence="1 2">
    <name type="scientific">Pleurodeles waltl</name>
    <name type="common">Iberian ribbed newt</name>
    <dbReference type="NCBI Taxonomy" id="8319"/>
    <lineage>
        <taxon>Eukaryota</taxon>
        <taxon>Metazoa</taxon>
        <taxon>Chordata</taxon>
        <taxon>Craniata</taxon>
        <taxon>Vertebrata</taxon>
        <taxon>Euteleostomi</taxon>
        <taxon>Amphibia</taxon>
        <taxon>Batrachia</taxon>
        <taxon>Caudata</taxon>
        <taxon>Salamandroidea</taxon>
        <taxon>Salamandridae</taxon>
        <taxon>Pleurodelinae</taxon>
        <taxon>Pleurodeles</taxon>
    </lineage>
</organism>
<accession>A0AAV7TCT9</accession>
<reference evidence="1" key="1">
    <citation type="journal article" date="2022" name="bioRxiv">
        <title>Sequencing and chromosome-scale assembly of the giantPleurodeles waltlgenome.</title>
        <authorList>
            <person name="Brown T."/>
            <person name="Elewa A."/>
            <person name="Iarovenko S."/>
            <person name="Subramanian E."/>
            <person name="Araus A.J."/>
            <person name="Petzold A."/>
            <person name="Susuki M."/>
            <person name="Suzuki K.-i.T."/>
            <person name="Hayashi T."/>
            <person name="Toyoda A."/>
            <person name="Oliveira C."/>
            <person name="Osipova E."/>
            <person name="Leigh N.D."/>
            <person name="Simon A."/>
            <person name="Yun M.H."/>
        </authorList>
    </citation>
    <scope>NUCLEOTIDE SEQUENCE</scope>
    <source>
        <strain evidence="1">20211129_DDA</strain>
        <tissue evidence="1">Liver</tissue>
    </source>
</reference>
<evidence type="ECO:0000313" key="1">
    <source>
        <dbReference type="EMBL" id="KAJ1174393.1"/>
    </source>
</evidence>
<keyword evidence="2" id="KW-1185">Reference proteome</keyword>